<dbReference type="Gene3D" id="2.40.50.40">
    <property type="match status" value="1"/>
</dbReference>
<dbReference type="InterPro" id="IPR056924">
    <property type="entry name" value="SH3_Tf2-1"/>
</dbReference>
<name>A0A8H7M0W2_9AGAM</name>
<proteinExistence type="predicted"/>
<dbReference type="GO" id="GO:0005634">
    <property type="term" value="C:nucleus"/>
    <property type="evidence" value="ECO:0007669"/>
    <property type="project" value="UniProtKB-SubCell"/>
</dbReference>
<dbReference type="InterPro" id="IPR051219">
    <property type="entry name" value="Heterochromatin_chromo-domain"/>
</dbReference>
<dbReference type="PROSITE" id="PS50013">
    <property type="entry name" value="CHROMO_2"/>
    <property type="match status" value="1"/>
</dbReference>
<evidence type="ECO:0000313" key="4">
    <source>
        <dbReference type="EMBL" id="KAF8750132.1"/>
    </source>
</evidence>
<dbReference type="SMART" id="SM00298">
    <property type="entry name" value="CHROMO"/>
    <property type="match status" value="1"/>
</dbReference>
<dbReference type="PANTHER" id="PTHR22812">
    <property type="entry name" value="CHROMOBOX PROTEIN"/>
    <property type="match status" value="1"/>
</dbReference>
<keyword evidence="2" id="KW-0539">Nucleus</keyword>
<comment type="caution">
    <text evidence="4">The sequence shown here is derived from an EMBL/GenBank/DDBJ whole genome shotgun (WGS) entry which is preliminary data.</text>
</comment>
<comment type="subcellular location">
    <subcellularLocation>
        <location evidence="1">Nucleus</location>
    </subcellularLocation>
</comment>
<reference evidence="4" key="1">
    <citation type="submission" date="2020-09" db="EMBL/GenBank/DDBJ databases">
        <title>Comparative genome analyses of four rice-infecting Rhizoctonia solani isolates reveal extensive enrichment of homogalacturonan modification genes.</title>
        <authorList>
            <person name="Lee D.-Y."/>
            <person name="Jeon J."/>
            <person name="Kim K.-T."/>
            <person name="Cheong K."/>
            <person name="Song H."/>
            <person name="Choi G."/>
            <person name="Ko J."/>
            <person name="Opiyo S.O."/>
            <person name="Zuo S."/>
            <person name="Madhav S."/>
            <person name="Lee Y.-H."/>
            <person name="Wang G.-L."/>
        </authorList>
    </citation>
    <scope>NUCLEOTIDE SEQUENCE</scope>
    <source>
        <strain evidence="4">AG1-IA B2</strain>
    </source>
</reference>
<dbReference type="PROSITE" id="PS00598">
    <property type="entry name" value="CHROMO_1"/>
    <property type="match status" value="1"/>
</dbReference>
<dbReference type="EMBL" id="JACYCF010000022">
    <property type="protein sequence ID" value="KAF8750132.1"/>
    <property type="molecule type" value="Genomic_DNA"/>
</dbReference>
<dbReference type="SUPFAM" id="SSF54160">
    <property type="entry name" value="Chromo domain-like"/>
    <property type="match status" value="1"/>
</dbReference>
<dbReference type="Pfam" id="PF24626">
    <property type="entry name" value="SH3_Tf2-1"/>
    <property type="match status" value="1"/>
</dbReference>
<evidence type="ECO:0000256" key="1">
    <source>
        <dbReference type="ARBA" id="ARBA00004123"/>
    </source>
</evidence>
<dbReference type="GO" id="GO:0006338">
    <property type="term" value="P:chromatin remodeling"/>
    <property type="evidence" value="ECO:0007669"/>
    <property type="project" value="UniProtKB-ARBA"/>
</dbReference>
<organism evidence="4 5">
    <name type="scientific">Rhizoctonia solani</name>
    <dbReference type="NCBI Taxonomy" id="456999"/>
    <lineage>
        <taxon>Eukaryota</taxon>
        <taxon>Fungi</taxon>
        <taxon>Dikarya</taxon>
        <taxon>Basidiomycota</taxon>
        <taxon>Agaricomycotina</taxon>
        <taxon>Agaricomycetes</taxon>
        <taxon>Cantharellales</taxon>
        <taxon>Ceratobasidiaceae</taxon>
        <taxon>Rhizoctonia</taxon>
    </lineage>
</organism>
<sequence length="190" mass="22211">MDGSRSPTAFKIGEEAWLDAKNINLKTLSPKLTEQRLGPFRVIEKISNWAYRLELPPTMRVHNVFYIGLLSKVKRDKKRNFKNHPPPVTVDGEEEYEVEGITDAKERDGKWFFRVKWKGYGPEENTWEPWENLKNRGKILKKYEEDMKKKALSAAKALRGGQCCRHTQYQGIYSIFLILNKGKWTTFSIT</sequence>
<dbReference type="InterPro" id="IPR000953">
    <property type="entry name" value="Chromo/chromo_shadow_dom"/>
</dbReference>
<accession>A0A8H7M0W2</accession>
<feature type="domain" description="Chromo" evidence="3">
    <location>
        <begin position="96"/>
        <end position="155"/>
    </location>
</feature>
<dbReference type="PRINTS" id="PR00504">
    <property type="entry name" value="CHROMODOMAIN"/>
</dbReference>
<dbReference type="InterPro" id="IPR017984">
    <property type="entry name" value="Chromo_dom_subgr"/>
</dbReference>
<evidence type="ECO:0000256" key="2">
    <source>
        <dbReference type="ARBA" id="ARBA00023242"/>
    </source>
</evidence>
<dbReference type="InterPro" id="IPR016197">
    <property type="entry name" value="Chromo-like_dom_sf"/>
</dbReference>
<dbReference type="Proteomes" id="UP000614334">
    <property type="component" value="Unassembled WGS sequence"/>
</dbReference>
<evidence type="ECO:0000313" key="5">
    <source>
        <dbReference type="Proteomes" id="UP000614334"/>
    </source>
</evidence>
<dbReference type="AlphaFoldDB" id="A0A8H7M0W2"/>
<evidence type="ECO:0000259" key="3">
    <source>
        <dbReference type="PROSITE" id="PS50013"/>
    </source>
</evidence>
<dbReference type="InterPro" id="IPR023780">
    <property type="entry name" value="Chromo_domain"/>
</dbReference>
<dbReference type="InterPro" id="IPR023779">
    <property type="entry name" value="Chromodomain_CS"/>
</dbReference>
<protein>
    <submittedName>
        <fullName evidence="4">Chromo (CHRromatin Organization MOdifier) domain</fullName>
    </submittedName>
</protein>
<dbReference type="Pfam" id="PF00385">
    <property type="entry name" value="Chromo"/>
    <property type="match status" value="1"/>
</dbReference>
<gene>
    <name evidence="4" type="ORF">RHS01_09497</name>
</gene>